<dbReference type="eggNOG" id="KOG2597">
    <property type="taxonomic scope" value="Eukaryota"/>
</dbReference>
<evidence type="ECO:0000256" key="3">
    <source>
        <dbReference type="ARBA" id="ARBA00022670"/>
    </source>
</evidence>
<dbReference type="Proteomes" id="UP000001514">
    <property type="component" value="Unassembled WGS sequence"/>
</dbReference>
<dbReference type="GO" id="GO:0070006">
    <property type="term" value="F:metalloaminopeptidase activity"/>
    <property type="evidence" value="ECO:0007669"/>
    <property type="project" value="InterPro"/>
</dbReference>
<dbReference type="InParanoid" id="D8TG19"/>
<evidence type="ECO:0000313" key="6">
    <source>
        <dbReference type="EMBL" id="EFJ04395.1"/>
    </source>
</evidence>
<keyword evidence="2" id="KW-0031">Aminopeptidase</keyword>
<dbReference type="InterPro" id="IPR011356">
    <property type="entry name" value="Leucine_aapep/pepB"/>
</dbReference>
<dbReference type="HOGENOM" id="CLU_2726995_0_0_1"/>
<feature type="domain" description="Cytosol aminopeptidase" evidence="5">
    <location>
        <begin position="2"/>
        <end position="62"/>
    </location>
</feature>
<dbReference type="KEGG" id="smo:SELMODRAFT_138786"/>
<evidence type="ECO:0000259" key="5">
    <source>
        <dbReference type="Pfam" id="PF00883"/>
    </source>
</evidence>
<sequence length="72" mass="7719">MMKSGIADMVNTGGRPGGSITASLFLKQFVDEKIPWAHLDIAGPVWNEKKKMATGFAVGTLVEWVSKHASSS</sequence>
<proteinExistence type="inferred from homology"/>
<gene>
    <name evidence="6" type="ORF">SELMODRAFT_138786</name>
</gene>
<dbReference type="GO" id="GO:0005737">
    <property type="term" value="C:cytoplasm"/>
    <property type="evidence" value="ECO:0007669"/>
    <property type="project" value="InterPro"/>
</dbReference>
<reference evidence="6 7" key="1">
    <citation type="journal article" date="2011" name="Science">
        <title>The Selaginella genome identifies genetic changes associated with the evolution of vascular plants.</title>
        <authorList>
            <person name="Banks J.A."/>
            <person name="Nishiyama T."/>
            <person name="Hasebe M."/>
            <person name="Bowman J.L."/>
            <person name="Gribskov M."/>
            <person name="dePamphilis C."/>
            <person name="Albert V.A."/>
            <person name="Aono N."/>
            <person name="Aoyama T."/>
            <person name="Ambrose B.A."/>
            <person name="Ashton N.W."/>
            <person name="Axtell M.J."/>
            <person name="Barker E."/>
            <person name="Barker M.S."/>
            <person name="Bennetzen J.L."/>
            <person name="Bonawitz N.D."/>
            <person name="Chapple C."/>
            <person name="Cheng C."/>
            <person name="Correa L.G."/>
            <person name="Dacre M."/>
            <person name="DeBarry J."/>
            <person name="Dreyer I."/>
            <person name="Elias M."/>
            <person name="Engstrom E.M."/>
            <person name="Estelle M."/>
            <person name="Feng L."/>
            <person name="Finet C."/>
            <person name="Floyd S.K."/>
            <person name="Frommer W.B."/>
            <person name="Fujita T."/>
            <person name="Gramzow L."/>
            <person name="Gutensohn M."/>
            <person name="Harholt J."/>
            <person name="Hattori M."/>
            <person name="Heyl A."/>
            <person name="Hirai T."/>
            <person name="Hiwatashi Y."/>
            <person name="Ishikawa M."/>
            <person name="Iwata M."/>
            <person name="Karol K.G."/>
            <person name="Koehler B."/>
            <person name="Kolukisaoglu U."/>
            <person name="Kubo M."/>
            <person name="Kurata T."/>
            <person name="Lalonde S."/>
            <person name="Li K."/>
            <person name="Li Y."/>
            <person name="Litt A."/>
            <person name="Lyons E."/>
            <person name="Manning G."/>
            <person name="Maruyama T."/>
            <person name="Michael T.P."/>
            <person name="Mikami K."/>
            <person name="Miyazaki S."/>
            <person name="Morinaga S."/>
            <person name="Murata T."/>
            <person name="Mueller-Roeber B."/>
            <person name="Nelson D.R."/>
            <person name="Obara M."/>
            <person name="Oguri Y."/>
            <person name="Olmstead R.G."/>
            <person name="Onodera N."/>
            <person name="Petersen B.L."/>
            <person name="Pils B."/>
            <person name="Prigge M."/>
            <person name="Rensing S.A."/>
            <person name="Riano-Pachon D.M."/>
            <person name="Roberts A.W."/>
            <person name="Sato Y."/>
            <person name="Scheller H.V."/>
            <person name="Schulz B."/>
            <person name="Schulz C."/>
            <person name="Shakirov E.V."/>
            <person name="Shibagaki N."/>
            <person name="Shinohara N."/>
            <person name="Shippen D.E."/>
            <person name="Soerensen I."/>
            <person name="Sotooka R."/>
            <person name="Sugimoto N."/>
            <person name="Sugita M."/>
            <person name="Sumikawa N."/>
            <person name="Tanurdzic M."/>
            <person name="Theissen G."/>
            <person name="Ulvskov P."/>
            <person name="Wakazuki S."/>
            <person name="Weng J.K."/>
            <person name="Willats W.W."/>
            <person name="Wipf D."/>
            <person name="Wolf P.G."/>
            <person name="Yang L."/>
            <person name="Zimmer A.D."/>
            <person name="Zhu Q."/>
            <person name="Mitros T."/>
            <person name="Hellsten U."/>
            <person name="Loque D."/>
            <person name="Otillar R."/>
            <person name="Salamov A."/>
            <person name="Schmutz J."/>
            <person name="Shapiro H."/>
            <person name="Lindquist E."/>
            <person name="Lucas S."/>
            <person name="Rokhsar D."/>
            <person name="Grigoriev I.V."/>
        </authorList>
    </citation>
    <scope>NUCLEOTIDE SEQUENCE [LARGE SCALE GENOMIC DNA]</scope>
</reference>
<dbReference type="MEROPS" id="M17.A01"/>
<dbReference type="EMBL" id="GL377894">
    <property type="protein sequence ID" value="EFJ04395.1"/>
    <property type="molecule type" value="Genomic_DNA"/>
</dbReference>
<keyword evidence="7" id="KW-1185">Reference proteome</keyword>
<dbReference type="InterPro" id="IPR000819">
    <property type="entry name" value="Peptidase_M17_C"/>
</dbReference>
<dbReference type="Pfam" id="PF00883">
    <property type="entry name" value="Peptidase_M17"/>
    <property type="match status" value="1"/>
</dbReference>
<dbReference type="Gene3D" id="3.40.630.10">
    <property type="entry name" value="Zn peptidases"/>
    <property type="match status" value="1"/>
</dbReference>
<accession>D8TG19</accession>
<dbReference type="STRING" id="88036.D8TG19"/>
<dbReference type="PANTHER" id="PTHR11963:SF23">
    <property type="entry name" value="CYTOSOL AMINOPEPTIDASE"/>
    <property type="match status" value="1"/>
</dbReference>
<evidence type="ECO:0000256" key="4">
    <source>
        <dbReference type="ARBA" id="ARBA00022801"/>
    </source>
</evidence>
<dbReference type="SUPFAM" id="SSF53187">
    <property type="entry name" value="Zn-dependent exopeptidases"/>
    <property type="match status" value="1"/>
</dbReference>
<dbReference type="AlphaFoldDB" id="D8TG19"/>
<protein>
    <recommendedName>
        <fullName evidence="5">Cytosol aminopeptidase domain-containing protein</fullName>
    </recommendedName>
</protein>
<organism evidence="7">
    <name type="scientific">Selaginella moellendorffii</name>
    <name type="common">Spikemoss</name>
    <dbReference type="NCBI Taxonomy" id="88036"/>
    <lineage>
        <taxon>Eukaryota</taxon>
        <taxon>Viridiplantae</taxon>
        <taxon>Streptophyta</taxon>
        <taxon>Embryophyta</taxon>
        <taxon>Tracheophyta</taxon>
        <taxon>Lycopodiopsida</taxon>
        <taxon>Selaginellales</taxon>
        <taxon>Selaginellaceae</taxon>
        <taxon>Selaginella</taxon>
    </lineage>
</organism>
<dbReference type="GO" id="GO:0006508">
    <property type="term" value="P:proteolysis"/>
    <property type="evidence" value="ECO:0007669"/>
    <property type="project" value="UniProtKB-KW"/>
</dbReference>
<evidence type="ECO:0000256" key="1">
    <source>
        <dbReference type="ARBA" id="ARBA00009528"/>
    </source>
</evidence>
<name>D8TG19_SELML</name>
<dbReference type="Gramene" id="EFJ04395">
    <property type="protein sequence ID" value="EFJ04395"/>
    <property type="gene ID" value="SELMODRAFT_138786"/>
</dbReference>
<evidence type="ECO:0000256" key="2">
    <source>
        <dbReference type="ARBA" id="ARBA00022438"/>
    </source>
</evidence>
<comment type="similarity">
    <text evidence="1">Belongs to the peptidase M17 family.</text>
</comment>
<dbReference type="GO" id="GO:0030145">
    <property type="term" value="F:manganese ion binding"/>
    <property type="evidence" value="ECO:0007669"/>
    <property type="project" value="InterPro"/>
</dbReference>
<keyword evidence="4" id="KW-0378">Hydrolase</keyword>
<evidence type="ECO:0000313" key="7">
    <source>
        <dbReference type="Proteomes" id="UP000001514"/>
    </source>
</evidence>
<dbReference type="PANTHER" id="PTHR11963">
    <property type="entry name" value="LEUCINE AMINOPEPTIDASE-RELATED"/>
    <property type="match status" value="1"/>
</dbReference>
<keyword evidence="3" id="KW-0645">Protease</keyword>